<keyword evidence="3" id="KW-1185">Reference proteome</keyword>
<dbReference type="EMBL" id="BONY01000068">
    <property type="protein sequence ID" value="GIH09436.1"/>
    <property type="molecule type" value="Genomic_DNA"/>
</dbReference>
<dbReference type="RefSeq" id="WP_203913173.1">
    <property type="nucleotide sequence ID" value="NZ_BONY01000068.1"/>
</dbReference>
<gene>
    <name evidence="2" type="ORF">Rhe02_75030</name>
</gene>
<feature type="domain" description="Bacterial bifunctional deaminase-reductase C-terminal" evidence="1">
    <location>
        <begin position="3"/>
        <end position="185"/>
    </location>
</feature>
<proteinExistence type="predicted"/>
<dbReference type="PANTHER" id="PTHR38011">
    <property type="entry name" value="DIHYDROFOLATE REDUCTASE FAMILY PROTEIN (AFU_ORTHOLOGUE AFUA_8G06820)"/>
    <property type="match status" value="1"/>
</dbReference>
<dbReference type="InterPro" id="IPR002734">
    <property type="entry name" value="RibDG_C"/>
</dbReference>
<dbReference type="SUPFAM" id="SSF53597">
    <property type="entry name" value="Dihydrofolate reductase-like"/>
    <property type="match status" value="1"/>
</dbReference>
<dbReference type="AlphaFoldDB" id="A0A8J3QEU3"/>
<dbReference type="PANTHER" id="PTHR38011:SF2">
    <property type="entry name" value="BIFUNCTIONAL DEAMINASE-REDUCTASE DOMAIN PROTEIN"/>
    <property type="match status" value="1"/>
</dbReference>
<dbReference type="InterPro" id="IPR024072">
    <property type="entry name" value="DHFR-like_dom_sf"/>
</dbReference>
<dbReference type="Gene3D" id="3.40.430.10">
    <property type="entry name" value="Dihydrofolate Reductase, subunit A"/>
    <property type="match status" value="1"/>
</dbReference>
<dbReference type="InterPro" id="IPR050765">
    <property type="entry name" value="Riboflavin_Biosynth_HTPR"/>
</dbReference>
<name>A0A8J3QEU3_9ACTN</name>
<evidence type="ECO:0000313" key="2">
    <source>
        <dbReference type="EMBL" id="GIH09436.1"/>
    </source>
</evidence>
<dbReference type="GO" id="GO:0008703">
    <property type="term" value="F:5-amino-6-(5-phosphoribosylamino)uracil reductase activity"/>
    <property type="evidence" value="ECO:0007669"/>
    <property type="project" value="InterPro"/>
</dbReference>
<reference evidence="2" key="1">
    <citation type="submission" date="2021-01" db="EMBL/GenBank/DDBJ databases">
        <title>Whole genome shotgun sequence of Rhizocola hellebori NBRC 109834.</title>
        <authorList>
            <person name="Komaki H."/>
            <person name="Tamura T."/>
        </authorList>
    </citation>
    <scope>NUCLEOTIDE SEQUENCE</scope>
    <source>
        <strain evidence="2">NBRC 109834</strain>
    </source>
</reference>
<dbReference type="GO" id="GO:0009231">
    <property type="term" value="P:riboflavin biosynthetic process"/>
    <property type="evidence" value="ECO:0007669"/>
    <property type="project" value="InterPro"/>
</dbReference>
<dbReference type="Proteomes" id="UP000612899">
    <property type="component" value="Unassembled WGS sequence"/>
</dbReference>
<accession>A0A8J3QEU3</accession>
<comment type="caution">
    <text evidence="2">The sequence shown here is derived from an EMBL/GenBank/DDBJ whole genome shotgun (WGS) entry which is preliminary data.</text>
</comment>
<sequence length="209" mass="22444">MRLTLTQFVTLDGVYQGPGSADEDTSDGFARGGWMVPHMDQAFIELAAGWLAQADALLLGRRTYQAFARDWPQITDPDDPFTKSMNGLPKYVASNTLTEATWAPTTILRGDVVQEVAKLKAGPGREWQVHGSARLAQSLLAAGLIDEVRMVITPTVLGQGRRLFPDHGPAIGMRVTGHSTTPGGLTILILEATSAPQFATYEGVGAVPR</sequence>
<evidence type="ECO:0000259" key="1">
    <source>
        <dbReference type="Pfam" id="PF01872"/>
    </source>
</evidence>
<protein>
    <submittedName>
        <fullName evidence="2">Deaminase reductase</fullName>
    </submittedName>
</protein>
<evidence type="ECO:0000313" key="3">
    <source>
        <dbReference type="Proteomes" id="UP000612899"/>
    </source>
</evidence>
<organism evidence="2 3">
    <name type="scientific">Rhizocola hellebori</name>
    <dbReference type="NCBI Taxonomy" id="1392758"/>
    <lineage>
        <taxon>Bacteria</taxon>
        <taxon>Bacillati</taxon>
        <taxon>Actinomycetota</taxon>
        <taxon>Actinomycetes</taxon>
        <taxon>Micromonosporales</taxon>
        <taxon>Micromonosporaceae</taxon>
        <taxon>Rhizocola</taxon>
    </lineage>
</organism>
<dbReference type="Pfam" id="PF01872">
    <property type="entry name" value="RibD_C"/>
    <property type="match status" value="1"/>
</dbReference>